<evidence type="ECO:0000313" key="1">
    <source>
        <dbReference type="EMBL" id="BAX54986.1"/>
    </source>
</evidence>
<reference evidence="3" key="2">
    <citation type="submission" date="2017-05" db="EMBL/GenBank/DDBJ databases">
        <title>Whole genome sequence of fish pathogenic bacteria, Photobacterium damselae subsp. piscicida, strain 91-197, isolated from hybrid striped bass (Morone sp.) in USA.</title>
        <authorList>
            <person name="Teru Y."/>
            <person name="Hikima J."/>
            <person name="Kono T."/>
            <person name="Sakai M."/>
            <person name="Takano T."/>
            <person name="Hawke J.P."/>
            <person name="Takeyama H."/>
            <person name="Aoki T."/>
        </authorList>
    </citation>
    <scope>NUCLEOTIDE SEQUENCE [LARGE SCALE GENOMIC DNA]</scope>
    <source>
        <strain evidence="3">91-197</strain>
    </source>
</reference>
<evidence type="ECO:0000313" key="2">
    <source>
        <dbReference type="EMBL" id="QOD58539.1"/>
    </source>
</evidence>
<dbReference type="Proteomes" id="UP000516656">
    <property type="component" value="Chromosome 2"/>
</dbReference>
<gene>
    <name evidence="2" type="ORF">IC627_17025</name>
    <name evidence="1" type="ORF">PDPUS_2_00400</name>
</gene>
<dbReference type="AlphaFoldDB" id="A0A1Q9GVJ6"/>
<evidence type="ECO:0000313" key="4">
    <source>
        <dbReference type="Proteomes" id="UP000516656"/>
    </source>
</evidence>
<protein>
    <submittedName>
        <fullName evidence="1">Uncharacterized protein</fullName>
    </submittedName>
</protein>
<dbReference type="RefSeq" id="WP_069107700.1">
    <property type="nucleotide sequence ID" value="NZ_AP018046.1"/>
</dbReference>
<evidence type="ECO:0000313" key="3">
    <source>
        <dbReference type="Proteomes" id="UP000218676"/>
    </source>
</evidence>
<proteinExistence type="predicted"/>
<dbReference type="EMBL" id="CP061855">
    <property type="protein sequence ID" value="QOD58539.1"/>
    <property type="molecule type" value="Genomic_DNA"/>
</dbReference>
<reference evidence="1" key="1">
    <citation type="journal article" date="2017" name="Genome Announc.">
        <title>Whole-Genome Sequence of Photobacterium damselae subsp. piscicida Strain 91-197, Isolated from Hybrid Striped Bass (Morone sp.) in the United States.</title>
        <authorList>
            <person name="Teru Y."/>
            <person name="Hikima J."/>
            <person name="Kono T."/>
            <person name="Sakai M."/>
            <person name="Takano T."/>
            <person name="Hawke J.P."/>
            <person name="Takeyama H."/>
            <person name="Aoki T."/>
        </authorList>
    </citation>
    <scope>NUCLEOTIDE SEQUENCE</scope>
    <source>
        <strain evidence="1">91-197</strain>
    </source>
</reference>
<name>A0A1Q9GVJ6_PHODP</name>
<accession>A0A1Q9GVJ6</accession>
<organism evidence="1 3">
    <name type="scientific">Photobacterium damsela subsp. piscicida</name>
    <name type="common">Pasteurella piscicida</name>
    <dbReference type="NCBI Taxonomy" id="38294"/>
    <lineage>
        <taxon>Bacteria</taxon>
        <taxon>Pseudomonadati</taxon>
        <taxon>Pseudomonadota</taxon>
        <taxon>Gammaproteobacteria</taxon>
        <taxon>Vibrionales</taxon>
        <taxon>Vibrionaceae</taxon>
        <taxon>Photobacterium</taxon>
    </lineage>
</organism>
<reference evidence="2 4" key="3">
    <citation type="submission" date="2020-09" db="EMBL/GenBank/DDBJ databases">
        <title>Complete, closed and curated genome sequences of Photobacterium damselae subsp. piscicida isolates from Australia indicate localised evolution and additional plasmid-borne pathogenicity mechanisms.</title>
        <authorList>
            <person name="Baseggio L."/>
            <person name="Silayeva O."/>
            <person name="Buller N."/>
            <person name="Landos M."/>
            <person name="Engelstaedter J."/>
            <person name="Barnes A.C."/>
        </authorList>
    </citation>
    <scope>NUCLEOTIDE SEQUENCE [LARGE SCALE GENOMIC DNA]</scope>
    <source>
        <strain evidence="2 4">AS-16-0540-1</strain>
    </source>
</reference>
<sequence length="172" mass="20542">MTLEQHFLAIYQDNWPFSAKEQEFIQSFIENQQSRFQDICQRKDKDSFQLLLGLMTHLWQQAQDNLEHHKDAHNTMDEVLTHTIGKLHKQKFTNQDRLHFELLSQLYLAVQGATGIDISYANEQAEIAAETFNSEHPHQSRSSLLKHYYIGREFYQSQRPSWWQRLLNRLTH</sequence>
<dbReference type="Proteomes" id="UP000218676">
    <property type="component" value="Chromosome 2"/>
</dbReference>
<dbReference type="EMBL" id="AP018046">
    <property type="protein sequence ID" value="BAX54986.1"/>
    <property type="molecule type" value="Genomic_DNA"/>
</dbReference>